<proteinExistence type="predicted"/>
<dbReference type="EMBL" id="FNVS01000006">
    <property type="protein sequence ID" value="SEF74857.1"/>
    <property type="molecule type" value="Genomic_DNA"/>
</dbReference>
<dbReference type="Proteomes" id="UP000236725">
    <property type="component" value="Unassembled WGS sequence"/>
</dbReference>
<dbReference type="InterPro" id="IPR025366">
    <property type="entry name" value="DUF4270"/>
</dbReference>
<keyword evidence="2" id="KW-1185">Reference proteome</keyword>
<dbReference type="PROSITE" id="PS51257">
    <property type="entry name" value="PROKAR_LIPOPROTEIN"/>
    <property type="match status" value="1"/>
</dbReference>
<reference evidence="1 2" key="1">
    <citation type="submission" date="2016-10" db="EMBL/GenBank/DDBJ databases">
        <authorList>
            <person name="Varghese N."/>
            <person name="Submissions S."/>
        </authorList>
    </citation>
    <scope>NUCLEOTIDE SEQUENCE [LARGE SCALE GENOMIC DNA]</scope>
    <source>
        <strain evidence="1 2">DSM 29073</strain>
    </source>
</reference>
<evidence type="ECO:0000313" key="1">
    <source>
        <dbReference type="EMBL" id="SEF74857.1"/>
    </source>
</evidence>
<protein>
    <recommendedName>
        <fullName evidence="3">DUF4270 domain-containing protein</fullName>
    </recommendedName>
</protein>
<evidence type="ECO:0008006" key="3">
    <source>
        <dbReference type="Google" id="ProtNLM"/>
    </source>
</evidence>
<organism evidence="1 2">
    <name type="scientific">Parabacteroides chinchillae</name>
    <dbReference type="NCBI Taxonomy" id="871327"/>
    <lineage>
        <taxon>Bacteria</taxon>
        <taxon>Pseudomonadati</taxon>
        <taxon>Bacteroidota</taxon>
        <taxon>Bacteroidia</taxon>
        <taxon>Bacteroidales</taxon>
        <taxon>Tannerellaceae</taxon>
        <taxon>Parabacteroides</taxon>
    </lineage>
</organism>
<sequence length="458" mass="51596">MKFNLLILGLCLGASCLSGCNDDLSLVGSTIQPEGDRPIVYNDTFHIKASTIQMDSIYAKTEYGLLGDIYDPLYGNLKSDYICQFYCPEDYQFKHKPLDGKIDSVDFKIKYSASSWIGDSLAPMRAEIFQVTSPLTNNYYTNIDPKDYCNMQISLGAQTYTAFDPSITDSLRKNGLDVDGTYAYPNVTIRMPKELGQKFYDETINNPGTFKNQDSFNKFFPGLYVTNTYGTGNILFVDRSSFTIYYKYTVTGSAGQDSIVKGYERFNVTKEVIQLNRFKNTDMTELLKPNDKYTYIKSPAGVCTQIVLPAKDIISVVQGRILTNLPLTMKAMPQPNWQYALTPPPYLLLLPQDSVKGFFEKNQIENNKTSFLSGTYDASTRSYTFGNISNILQYQIDNAPEKDLVMVAIPVNREVSQATYYQDAYTISLSNYLAPAGVELRKDDEVTQVVVTSCIFKN</sequence>
<gene>
    <name evidence="1" type="ORF">SAMN05444001_10627</name>
</gene>
<evidence type="ECO:0000313" key="2">
    <source>
        <dbReference type="Proteomes" id="UP000236725"/>
    </source>
</evidence>
<dbReference type="RefSeq" id="WP_099463231.1">
    <property type="nucleotide sequence ID" value="NZ_FNVS01000006.1"/>
</dbReference>
<comment type="caution">
    <text evidence="1">The sequence shown here is derived from an EMBL/GenBank/DDBJ whole genome shotgun (WGS) entry which is preliminary data.</text>
</comment>
<name>A0A8G2F4M7_9BACT</name>
<dbReference type="AlphaFoldDB" id="A0A8G2F4M7"/>
<accession>A0A8G2F4M7</accession>
<dbReference type="Pfam" id="PF14092">
    <property type="entry name" value="DUF4270"/>
    <property type="match status" value="1"/>
</dbReference>